<dbReference type="EMBL" id="VJZA01000080">
    <property type="protein sequence ID" value="TVT17393.1"/>
    <property type="molecule type" value="Genomic_DNA"/>
</dbReference>
<organism evidence="2 3">
    <name type="scientific">Amycolatopsis acidiphila</name>
    <dbReference type="NCBI Taxonomy" id="715473"/>
    <lineage>
        <taxon>Bacteria</taxon>
        <taxon>Bacillati</taxon>
        <taxon>Actinomycetota</taxon>
        <taxon>Actinomycetes</taxon>
        <taxon>Pseudonocardiales</taxon>
        <taxon>Pseudonocardiaceae</taxon>
        <taxon>Amycolatopsis</taxon>
    </lineage>
</organism>
<protein>
    <submittedName>
        <fullName evidence="2">Uncharacterized protein</fullName>
    </submittedName>
</protein>
<dbReference type="AlphaFoldDB" id="A0A557ZZF1"/>
<gene>
    <name evidence="2" type="ORF">FNH06_31710</name>
</gene>
<evidence type="ECO:0000313" key="2">
    <source>
        <dbReference type="EMBL" id="TVT17393.1"/>
    </source>
</evidence>
<reference evidence="2 3" key="1">
    <citation type="submission" date="2019-07" db="EMBL/GenBank/DDBJ databases">
        <title>New species of Amycolatopsis and Streptomyces.</title>
        <authorList>
            <person name="Duangmal K."/>
            <person name="Teo W.F.A."/>
            <person name="Lipun K."/>
        </authorList>
    </citation>
    <scope>NUCLEOTIDE SEQUENCE [LARGE SCALE GENOMIC DNA]</scope>
    <source>
        <strain evidence="2 3">JCM 30562</strain>
    </source>
</reference>
<keyword evidence="3" id="KW-1185">Reference proteome</keyword>
<name>A0A557ZZF1_9PSEU</name>
<comment type="caution">
    <text evidence="2">The sequence shown here is derived from an EMBL/GenBank/DDBJ whole genome shotgun (WGS) entry which is preliminary data.</text>
</comment>
<feature type="region of interest" description="Disordered" evidence="1">
    <location>
        <begin position="188"/>
        <end position="207"/>
    </location>
</feature>
<accession>A0A557ZZF1</accession>
<dbReference type="OrthoDB" id="4183572at2"/>
<dbReference type="Proteomes" id="UP000318578">
    <property type="component" value="Unassembled WGS sequence"/>
</dbReference>
<evidence type="ECO:0000256" key="1">
    <source>
        <dbReference type="SAM" id="MobiDB-lite"/>
    </source>
</evidence>
<sequence length="207" mass="22536">MTDDSESSEPPAWPITVEAPPVTLVGWPSFADDARMLMALGAVVRGASKIDYVLRDLYCALVGSAYAAVTAGGSMTSWLLGECDALVKSNRETGSEGRGRLLQLISEVRSLASERNRFVHDVWVTGLTPGHRLMRSRNSRYEMDVRAVHLDDLVRVANGFERSAVAVSTWIVENLGYQAAGFGSQLRFDEEDKRRSDTDPDAGQGAG</sequence>
<evidence type="ECO:0000313" key="3">
    <source>
        <dbReference type="Proteomes" id="UP000318578"/>
    </source>
</evidence>
<proteinExistence type="predicted"/>
<feature type="compositionally biased region" description="Basic and acidic residues" evidence="1">
    <location>
        <begin position="188"/>
        <end position="198"/>
    </location>
</feature>
<dbReference type="RefSeq" id="WP_144643599.1">
    <property type="nucleotide sequence ID" value="NZ_BNAX01000003.1"/>
</dbReference>